<accession>A0A5B9MT69</accession>
<dbReference type="Gene3D" id="3.40.50.1820">
    <property type="entry name" value="alpha/beta hydrolase"/>
    <property type="match status" value="1"/>
</dbReference>
<proteinExistence type="predicted"/>
<dbReference type="Pfam" id="PF20434">
    <property type="entry name" value="BD-FAE"/>
    <property type="match status" value="1"/>
</dbReference>
<dbReference type="PANTHER" id="PTHR48081:SF13">
    <property type="entry name" value="ALPHA_BETA HYDROLASE"/>
    <property type="match status" value="1"/>
</dbReference>
<dbReference type="InterPro" id="IPR050300">
    <property type="entry name" value="GDXG_lipolytic_enzyme"/>
</dbReference>
<keyword evidence="4" id="KW-1185">Reference proteome</keyword>
<organism evidence="3 4">
    <name type="scientific">Stieleria maiorica</name>
    <dbReference type="NCBI Taxonomy" id="2795974"/>
    <lineage>
        <taxon>Bacteria</taxon>
        <taxon>Pseudomonadati</taxon>
        <taxon>Planctomycetota</taxon>
        <taxon>Planctomycetia</taxon>
        <taxon>Pirellulales</taxon>
        <taxon>Pirellulaceae</taxon>
        <taxon>Stieleria</taxon>
    </lineage>
</organism>
<evidence type="ECO:0000313" key="3">
    <source>
        <dbReference type="EMBL" id="QEG02248.1"/>
    </source>
</evidence>
<dbReference type="KEGG" id="smam:Mal15_63340"/>
<keyword evidence="1" id="KW-0378">Hydrolase</keyword>
<evidence type="ECO:0000259" key="2">
    <source>
        <dbReference type="Pfam" id="PF20434"/>
    </source>
</evidence>
<evidence type="ECO:0000313" key="4">
    <source>
        <dbReference type="Proteomes" id="UP000321353"/>
    </source>
</evidence>
<name>A0A5B9MT69_9BACT</name>
<dbReference type="SUPFAM" id="SSF53474">
    <property type="entry name" value="alpha/beta-Hydrolases"/>
    <property type="match status" value="1"/>
</dbReference>
<sequence length="289" mass="31456">MRYTPPSRLLLILFATLVGGSLGHLAAAEDVRIVQRLSFSKAVPALTLDLYLPKPTTDPAPCVITIQGGGFRPQDGQRFKPFAEHLARNGFAAALISYRGSPGHRHRDTLADVKASVRYIRSVADRYAIDADRIGATGRSAGGTLAALLAVTGTSDDPESQIKAAVCFAGVFDFVGRFTRQEQLEIQPNSQTKIRTNGEWIGTAFSPQDPEWLAASAITHVDPGDPPILFLHSRNDSTVPWFQSRDMHRAMTAAGIDAEIIVYETGGHGVSPKDRNSLDDMVAFFRQRL</sequence>
<dbReference type="Proteomes" id="UP000321353">
    <property type="component" value="Chromosome"/>
</dbReference>
<evidence type="ECO:0000256" key="1">
    <source>
        <dbReference type="ARBA" id="ARBA00022801"/>
    </source>
</evidence>
<dbReference type="GO" id="GO:0016787">
    <property type="term" value="F:hydrolase activity"/>
    <property type="evidence" value="ECO:0007669"/>
    <property type="project" value="UniProtKB-KW"/>
</dbReference>
<dbReference type="InterPro" id="IPR029058">
    <property type="entry name" value="AB_hydrolase_fold"/>
</dbReference>
<reference evidence="3 4" key="1">
    <citation type="submission" date="2019-02" db="EMBL/GenBank/DDBJ databases">
        <title>Planctomycetal bacteria perform biofilm scaping via a novel small molecule.</title>
        <authorList>
            <person name="Jeske O."/>
            <person name="Boedeker C."/>
            <person name="Wiegand S."/>
            <person name="Breitling P."/>
            <person name="Kallscheuer N."/>
            <person name="Jogler M."/>
            <person name="Rohde M."/>
            <person name="Petersen J."/>
            <person name="Medema M.H."/>
            <person name="Surup F."/>
            <person name="Jogler C."/>
        </authorList>
    </citation>
    <scope>NUCLEOTIDE SEQUENCE [LARGE SCALE GENOMIC DNA]</scope>
    <source>
        <strain evidence="3 4">Mal15</strain>
    </source>
</reference>
<dbReference type="EMBL" id="CP036264">
    <property type="protein sequence ID" value="QEG02248.1"/>
    <property type="molecule type" value="Genomic_DNA"/>
</dbReference>
<feature type="domain" description="BD-FAE-like" evidence="2">
    <location>
        <begin position="48"/>
        <end position="250"/>
    </location>
</feature>
<dbReference type="PANTHER" id="PTHR48081">
    <property type="entry name" value="AB HYDROLASE SUPERFAMILY PROTEIN C4A8.06C"/>
    <property type="match status" value="1"/>
</dbReference>
<dbReference type="InterPro" id="IPR049492">
    <property type="entry name" value="BD-FAE-like_dom"/>
</dbReference>
<dbReference type="RefSeq" id="WP_147871214.1">
    <property type="nucleotide sequence ID" value="NZ_CP036264.1"/>
</dbReference>
<gene>
    <name evidence="3" type="ORF">Mal15_63340</name>
</gene>
<dbReference type="AlphaFoldDB" id="A0A5B9MT69"/>
<protein>
    <submittedName>
        <fullName evidence="3">Acetyl esterase</fullName>
    </submittedName>
</protein>